<dbReference type="PANTHER" id="PTHR42943:SF2">
    <property type="entry name" value="GLUTATHIONE S-TRANSFERASE KAPPA 1"/>
    <property type="match status" value="1"/>
</dbReference>
<dbReference type="SUPFAM" id="SSF52833">
    <property type="entry name" value="Thioredoxin-like"/>
    <property type="match status" value="1"/>
</dbReference>
<dbReference type="Proteomes" id="UP001214603">
    <property type="component" value="Chromosome 3"/>
</dbReference>
<evidence type="ECO:0000259" key="1">
    <source>
        <dbReference type="Pfam" id="PF01323"/>
    </source>
</evidence>
<dbReference type="GO" id="GO:0004602">
    <property type="term" value="F:glutathione peroxidase activity"/>
    <property type="evidence" value="ECO:0007669"/>
    <property type="project" value="TreeGrafter"/>
</dbReference>
<name>A0AAF0ITB0_9BASI</name>
<gene>
    <name evidence="2" type="ORF">MOBT1_001812</name>
</gene>
<feature type="domain" description="DSBA-like thioredoxin" evidence="1">
    <location>
        <begin position="5"/>
        <end position="190"/>
    </location>
</feature>
<protein>
    <submittedName>
        <fullName evidence="2">Glutathione transferase</fullName>
        <ecNumber evidence="2">2.5.1.18</ecNumber>
    </submittedName>
</protein>
<evidence type="ECO:0000313" key="2">
    <source>
        <dbReference type="EMBL" id="WFD03123.1"/>
    </source>
</evidence>
<dbReference type="GO" id="GO:0006749">
    <property type="term" value="P:glutathione metabolic process"/>
    <property type="evidence" value="ECO:0007669"/>
    <property type="project" value="TreeGrafter"/>
</dbReference>
<dbReference type="InterPro" id="IPR051924">
    <property type="entry name" value="GST_Kappa/NadH"/>
</dbReference>
<dbReference type="GO" id="GO:0005739">
    <property type="term" value="C:mitochondrion"/>
    <property type="evidence" value="ECO:0007669"/>
    <property type="project" value="TreeGrafter"/>
</dbReference>
<dbReference type="InterPro" id="IPR001853">
    <property type="entry name" value="DSBA-like_thioredoxin_dom"/>
</dbReference>
<keyword evidence="3" id="KW-1185">Reference proteome</keyword>
<dbReference type="Pfam" id="PF01323">
    <property type="entry name" value="DSBA"/>
    <property type="match status" value="1"/>
</dbReference>
<dbReference type="AlphaFoldDB" id="A0AAF0ITB0"/>
<accession>A0AAF0ITB0</accession>
<dbReference type="Gene3D" id="3.40.30.10">
    <property type="entry name" value="Glutaredoxin"/>
    <property type="match status" value="1"/>
</dbReference>
<evidence type="ECO:0000313" key="3">
    <source>
        <dbReference type="Proteomes" id="UP001214603"/>
    </source>
</evidence>
<sequence length="206" mass="23178">MPNSVQFYFDCVSPWSYVAFNVIRSLAYIMKYANNQPPVTVPNKGKYMVSELQNAKRMYGLTVKMPETFPFETFVLMGFLYKVKEQFPDKLEGLIERSFNTVWRDGSPLQTVDQVRAMASDAFKNDSDSLSRILEFAASRDARRCLGEEGKSLVGQGAFGFPWIVATRSLDGASMPVFGVDHMENIAAFLHKPYLGPMASGETPRL</sequence>
<dbReference type="GO" id="GO:0005777">
    <property type="term" value="C:peroxisome"/>
    <property type="evidence" value="ECO:0007669"/>
    <property type="project" value="TreeGrafter"/>
</dbReference>
<reference evidence="2" key="1">
    <citation type="submission" date="2023-03" db="EMBL/GenBank/DDBJ databases">
        <title>Mating type loci evolution in Malassezia.</title>
        <authorList>
            <person name="Coelho M.A."/>
        </authorList>
    </citation>
    <scope>NUCLEOTIDE SEQUENCE</scope>
    <source>
        <strain evidence="2">CBS 7876</strain>
    </source>
</reference>
<keyword evidence="2" id="KW-0808">Transferase</keyword>
<dbReference type="GO" id="GO:0004364">
    <property type="term" value="F:glutathione transferase activity"/>
    <property type="evidence" value="ECO:0007669"/>
    <property type="project" value="UniProtKB-EC"/>
</dbReference>
<proteinExistence type="predicted"/>
<dbReference type="InterPro" id="IPR036249">
    <property type="entry name" value="Thioredoxin-like_sf"/>
</dbReference>
<dbReference type="EC" id="2.5.1.18" evidence="2"/>
<dbReference type="PANTHER" id="PTHR42943">
    <property type="entry name" value="GLUTATHIONE S-TRANSFERASE KAPPA"/>
    <property type="match status" value="1"/>
</dbReference>
<organism evidence="2 3">
    <name type="scientific">Malassezia obtusa</name>
    <dbReference type="NCBI Taxonomy" id="76774"/>
    <lineage>
        <taxon>Eukaryota</taxon>
        <taxon>Fungi</taxon>
        <taxon>Dikarya</taxon>
        <taxon>Basidiomycota</taxon>
        <taxon>Ustilaginomycotina</taxon>
        <taxon>Malasseziomycetes</taxon>
        <taxon>Malasseziales</taxon>
        <taxon>Malasseziaceae</taxon>
        <taxon>Malassezia</taxon>
    </lineage>
</organism>
<dbReference type="EMBL" id="CP119936">
    <property type="protein sequence ID" value="WFD03123.1"/>
    <property type="molecule type" value="Genomic_DNA"/>
</dbReference>